<sequence length="185" mass="21520">MQQVDKMIQSNSEIPSFTISHISEYFQFNCEKLLRKIGNKNVENNETEAYKKQKTSHPALKDAALNRGIEFEYKVFNELKNVINLKFSSPSETRTFLQNAQAEQYLYQLKFEIPDDLYDKLGIKNIIKLSYCVPDFIQVVEKGGEKQLMIWDAKAAKEIRFSHKLILENSSNRCIFSFTSTLNES</sequence>
<dbReference type="STRING" id="44941.A0A397VPK1"/>
<name>A0A397VPK1_9GLOM</name>
<protein>
    <submittedName>
        <fullName evidence="1">Uncharacterized protein</fullName>
    </submittedName>
</protein>
<dbReference type="EMBL" id="QKWP01000378">
    <property type="protein sequence ID" value="RIB21116.1"/>
    <property type="molecule type" value="Genomic_DNA"/>
</dbReference>
<proteinExistence type="predicted"/>
<dbReference type="AlphaFoldDB" id="A0A397VPK1"/>
<keyword evidence="2" id="KW-1185">Reference proteome</keyword>
<evidence type="ECO:0000313" key="1">
    <source>
        <dbReference type="EMBL" id="RIB21116.1"/>
    </source>
</evidence>
<organism evidence="1 2">
    <name type="scientific">Gigaspora rosea</name>
    <dbReference type="NCBI Taxonomy" id="44941"/>
    <lineage>
        <taxon>Eukaryota</taxon>
        <taxon>Fungi</taxon>
        <taxon>Fungi incertae sedis</taxon>
        <taxon>Mucoromycota</taxon>
        <taxon>Glomeromycotina</taxon>
        <taxon>Glomeromycetes</taxon>
        <taxon>Diversisporales</taxon>
        <taxon>Gigasporaceae</taxon>
        <taxon>Gigaspora</taxon>
    </lineage>
</organism>
<dbReference type="OrthoDB" id="2363626at2759"/>
<comment type="caution">
    <text evidence="1">The sequence shown here is derived from an EMBL/GenBank/DDBJ whole genome shotgun (WGS) entry which is preliminary data.</text>
</comment>
<evidence type="ECO:0000313" key="2">
    <source>
        <dbReference type="Proteomes" id="UP000266673"/>
    </source>
</evidence>
<reference evidence="1 2" key="1">
    <citation type="submission" date="2018-06" db="EMBL/GenBank/DDBJ databases">
        <title>Comparative genomics reveals the genomic features of Rhizophagus irregularis, R. cerebriforme, R. diaphanum and Gigaspora rosea, and their symbiotic lifestyle signature.</title>
        <authorList>
            <person name="Morin E."/>
            <person name="San Clemente H."/>
            <person name="Chen E.C.H."/>
            <person name="De La Providencia I."/>
            <person name="Hainaut M."/>
            <person name="Kuo A."/>
            <person name="Kohler A."/>
            <person name="Murat C."/>
            <person name="Tang N."/>
            <person name="Roy S."/>
            <person name="Loubradou J."/>
            <person name="Henrissat B."/>
            <person name="Grigoriev I.V."/>
            <person name="Corradi N."/>
            <person name="Roux C."/>
            <person name="Martin F.M."/>
        </authorList>
    </citation>
    <scope>NUCLEOTIDE SEQUENCE [LARGE SCALE GENOMIC DNA]</scope>
    <source>
        <strain evidence="1 2">DAOM 194757</strain>
    </source>
</reference>
<dbReference type="Proteomes" id="UP000266673">
    <property type="component" value="Unassembled WGS sequence"/>
</dbReference>
<gene>
    <name evidence="1" type="ORF">C2G38_2177441</name>
</gene>
<accession>A0A397VPK1</accession>